<gene>
    <name evidence="8" type="ordered locus">RHOM_00855</name>
</gene>
<comment type="cofactor">
    <cofactor evidence="1">
        <name>[4Fe-4S] cluster</name>
        <dbReference type="ChEBI" id="CHEBI:49883"/>
    </cofactor>
</comment>
<evidence type="ECO:0000256" key="4">
    <source>
        <dbReference type="ARBA" id="ARBA00022723"/>
    </source>
</evidence>
<evidence type="ECO:0000256" key="6">
    <source>
        <dbReference type="ARBA" id="ARBA00023014"/>
    </source>
</evidence>
<proteinExistence type="predicted"/>
<dbReference type="Pfam" id="PF13186">
    <property type="entry name" value="SPASM"/>
    <property type="match status" value="1"/>
</dbReference>
<dbReference type="PANTHER" id="PTHR11228:SF34">
    <property type="entry name" value="TUNGSTEN-CONTAINING ALDEHYDE FERREDOXIN OXIDOREDUCTASE COFACTOR MODIFYING PROTEIN"/>
    <property type="match status" value="1"/>
</dbReference>
<keyword evidence="6" id="KW-0411">Iron-sulfur</keyword>
<dbReference type="GeneID" id="93722068"/>
<dbReference type="Pfam" id="PF04055">
    <property type="entry name" value="Radical_SAM"/>
    <property type="match status" value="1"/>
</dbReference>
<dbReference type="CDD" id="cd21109">
    <property type="entry name" value="SPASM"/>
    <property type="match status" value="1"/>
</dbReference>
<sequence>MSYSNIIKSYSQDRNVLGKVLPLDTPYTVLIDISDSCNLRCKYCFRYDTSIGAEDYRKNRLMDWETFQIVVEQLKEFPSQIKRIALSHNGEPLCNRKLPQMVSYIKNAGLTGRTEIHTNGLLLDKQYIEELCEAGIDRVVISLQGLDGDAYYKECGVKIDFERFYYHLKYFYQKKRDTQIHIKIVDEAVGDERDRFYEMFSPIADRVFVESVVPLWTDSDMKTGEVEKNKYGDTFKVQQCCPLVFYTINVLPDGTIYPCSHIRPPFKLGNVKETTIYEAWNGAQKKAFMKDMLESGRFKMEACKNCYIPQNTVMTPEDSIDAYAEEILERINRTQG</sequence>
<dbReference type="InterPro" id="IPR050377">
    <property type="entry name" value="Radical_SAM_PqqE_MftC-like"/>
</dbReference>
<dbReference type="Gene3D" id="3.20.20.70">
    <property type="entry name" value="Aldolase class I"/>
    <property type="match status" value="1"/>
</dbReference>
<dbReference type="SFLD" id="SFLDG01387">
    <property type="entry name" value="BtrN-like_SPASM_domain_contain"/>
    <property type="match status" value="1"/>
</dbReference>
<feature type="domain" description="Radical SAM core" evidence="7">
    <location>
        <begin position="23"/>
        <end position="244"/>
    </location>
</feature>
<keyword evidence="4" id="KW-0479">Metal-binding</keyword>
<dbReference type="InterPro" id="IPR023885">
    <property type="entry name" value="4Fe4S-binding_SPASM_dom"/>
</dbReference>
<evidence type="ECO:0000313" key="8">
    <source>
        <dbReference type="EMBL" id="AEN95298.1"/>
    </source>
</evidence>
<evidence type="ECO:0000256" key="5">
    <source>
        <dbReference type="ARBA" id="ARBA00023004"/>
    </source>
</evidence>
<dbReference type="eggNOG" id="COG0535">
    <property type="taxonomic scope" value="Bacteria"/>
</dbReference>
<dbReference type="SFLD" id="SFLDG01067">
    <property type="entry name" value="SPASM/twitch_domain_containing"/>
    <property type="match status" value="1"/>
</dbReference>
<dbReference type="InterPro" id="IPR007197">
    <property type="entry name" value="rSAM"/>
</dbReference>
<evidence type="ECO:0000256" key="1">
    <source>
        <dbReference type="ARBA" id="ARBA00001966"/>
    </source>
</evidence>
<organism evidence="8 9">
    <name type="scientific">Roseburia hominis (strain DSM 16839 / JCM 17582 / NCIMB 14029 / A2-183)</name>
    <dbReference type="NCBI Taxonomy" id="585394"/>
    <lineage>
        <taxon>Bacteria</taxon>
        <taxon>Bacillati</taxon>
        <taxon>Bacillota</taxon>
        <taxon>Clostridia</taxon>
        <taxon>Lachnospirales</taxon>
        <taxon>Lachnospiraceae</taxon>
        <taxon>Roseburia</taxon>
    </lineage>
</organism>
<dbReference type="PROSITE" id="PS01305">
    <property type="entry name" value="MOAA_NIFB_PQQE"/>
    <property type="match status" value="1"/>
</dbReference>
<dbReference type="EMBL" id="CP003040">
    <property type="protein sequence ID" value="AEN95298.1"/>
    <property type="molecule type" value="Genomic_DNA"/>
</dbReference>
<name>G2SZP4_ROSHA</name>
<dbReference type="KEGG" id="rho:RHOM_00855"/>
<dbReference type="SFLD" id="SFLDS00029">
    <property type="entry name" value="Radical_SAM"/>
    <property type="match status" value="1"/>
</dbReference>
<dbReference type="InterPro" id="IPR000385">
    <property type="entry name" value="MoaA_NifB_PqqE_Fe-S-bd_CS"/>
</dbReference>
<dbReference type="SUPFAM" id="SSF102114">
    <property type="entry name" value="Radical SAM enzymes"/>
    <property type="match status" value="1"/>
</dbReference>
<dbReference type="InterPro" id="IPR058240">
    <property type="entry name" value="rSAM_sf"/>
</dbReference>
<evidence type="ECO:0000259" key="7">
    <source>
        <dbReference type="PROSITE" id="PS51918"/>
    </source>
</evidence>
<keyword evidence="3" id="KW-0949">S-adenosyl-L-methionine</keyword>
<dbReference type="HOGENOM" id="CLU_009273_1_2_9"/>
<keyword evidence="9" id="KW-1185">Reference proteome</keyword>
<dbReference type="PROSITE" id="PS51918">
    <property type="entry name" value="RADICAL_SAM"/>
    <property type="match status" value="1"/>
</dbReference>
<dbReference type="GO" id="GO:0051539">
    <property type="term" value="F:4 iron, 4 sulfur cluster binding"/>
    <property type="evidence" value="ECO:0007669"/>
    <property type="project" value="UniProtKB-KW"/>
</dbReference>
<keyword evidence="5" id="KW-0408">Iron</keyword>
<dbReference type="Proteomes" id="UP000008178">
    <property type="component" value="Chromosome"/>
</dbReference>
<dbReference type="PANTHER" id="PTHR11228">
    <property type="entry name" value="RADICAL SAM DOMAIN PROTEIN"/>
    <property type="match status" value="1"/>
</dbReference>
<evidence type="ECO:0000256" key="2">
    <source>
        <dbReference type="ARBA" id="ARBA00022485"/>
    </source>
</evidence>
<dbReference type="GO" id="GO:0046872">
    <property type="term" value="F:metal ion binding"/>
    <property type="evidence" value="ECO:0007669"/>
    <property type="project" value="UniProtKB-KW"/>
</dbReference>
<dbReference type="AlphaFoldDB" id="G2SZP4"/>
<dbReference type="OrthoDB" id="9805809at2"/>
<dbReference type="RefSeq" id="WP_014078392.1">
    <property type="nucleotide sequence ID" value="NC_015977.1"/>
</dbReference>
<accession>G2SZP4</accession>
<dbReference type="BioCyc" id="RHOM585394:G1H02-179-MONOMER"/>
<dbReference type="NCBIfam" id="TIGR04085">
    <property type="entry name" value="rSAM_more_4Fe4S"/>
    <property type="match status" value="1"/>
</dbReference>
<evidence type="ECO:0000256" key="3">
    <source>
        <dbReference type="ARBA" id="ARBA00022691"/>
    </source>
</evidence>
<dbReference type="InterPro" id="IPR034391">
    <property type="entry name" value="AdoMet-like_SPASM_containing"/>
</dbReference>
<dbReference type="InterPro" id="IPR013785">
    <property type="entry name" value="Aldolase_TIM"/>
</dbReference>
<protein>
    <submittedName>
        <fullName evidence="8">Radical SAM domain-containing protein</fullName>
    </submittedName>
</protein>
<dbReference type="STRING" id="585394.RHOM_00855"/>
<dbReference type="CDD" id="cd01335">
    <property type="entry name" value="Radical_SAM"/>
    <property type="match status" value="1"/>
</dbReference>
<keyword evidence="2" id="KW-0004">4Fe-4S</keyword>
<reference evidence="8 9" key="1">
    <citation type="journal article" date="2015" name="Genome Announc.">
        <title>Complete genome sequence of the human gut symbiont Roseburia hominis.</title>
        <authorList>
            <person name="Travis A.J."/>
            <person name="Kelly D."/>
            <person name="Flint H.J."/>
            <person name="Aminov R.I."/>
        </authorList>
    </citation>
    <scope>NUCLEOTIDE SEQUENCE [LARGE SCALE GENOMIC DNA]</scope>
    <source>
        <strain evidence="9">DSM 16839 / JCM 17582 / NCIMB 14029 / A2-183</strain>
    </source>
</reference>
<dbReference type="GO" id="GO:0003824">
    <property type="term" value="F:catalytic activity"/>
    <property type="evidence" value="ECO:0007669"/>
    <property type="project" value="InterPro"/>
</dbReference>
<evidence type="ECO:0000313" key="9">
    <source>
        <dbReference type="Proteomes" id="UP000008178"/>
    </source>
</evidence>